<evidence type="ECO:0000313" key="8">
    <source>
        <dbReference type="Proteomes" id="UP000243528"/>
    </source>
</evidence>
<keyword evidence="4 5" id="KW-0472">Membrane</keyword>
<dbReference type="PANTHER" id="PTHR43229">
    <property type="entry name" value="NODULATION PROTEIN J"/>
    <property type="match status" value="1"/>
</dbReference>
<feature type="transmembrane region" description="Helical" evidence="5">
    <location>
        <begin position="117"/>
        <end position="141"/>
    </location>
</feature>
<dbReference type="Proteomes" id="UP000243528">
    <property type="component" value="Unassembled WGS sequence"/>
</dbReference>
<accession>A0A2P8DWP3</accession>
<feature type="transmembrane region" description="Helical" evidence="5">
    <location>
        <begin position="243"/>
        <end position="263"/>
    </location>
</feature>
<keyword evidence="3 5" id="KW-1133">Transmembrane helix</keyword>
<evidence type="ECO:0000256" key="5">
    <source>
        <dbReference type="SAM" id="Phobius"/>
    </source>
</evidence>
<dbReference type="InterPro" id="IPR051784">
    <property type="entry name" value="Nod_factor_ABC_transporter"/>
</dbReference>
<comment type="caution">
    <text evidence="7">The sequence shown here is derived from an EMBL/GenBank/DDBJ whole genome shotgun (WGS) entry which is preliminary data.</text>
</comment>
<feature type="transmembrane region" description="Helical" evidence="5">
    <location>
        <begin position="74"/>
        <end position="96"/>
    </location>
</feature>
<gene>
    <name evidence="7" type="ORF">CLV30_113137</name>
</gene>
<feature type="domain" description="ABC-2 type transporter transmembrane" evidence="6">
    <location>
        <begin position="31"/>
        <end position="227"/>
    </location>
</feature>
<evidence type="ECO:0000259" key="6">
    <source>
        <dbReference type="Pfam" id="PF01061"/>
    </source>
</evidence>
<organism evidence="7 8">
    <name type="scientific">Haloactinopolyspora alba</name>
    <dbReference type="NCBI Taxonomy" id="648780"/>
    <lineage>
        <taxon>Bacteria</taxon>
        <taxon>Bacillati</taxon>
        <taxon>Actinomycetota</taxon>
        <taxon>Actinomycetes</taxon>
        <taxon>Jiangellales</taxon>
        <taxon>Jiangellaceae</taxon>
        <taxon>Haloactinopolyspora</taxon>
    </lineage>
</organism>
<dbReference type="InterPro" id="IPR013525">
    <property type="entry name" value="ABC2_TM"/>
</dbReference>
<keyword evidence="2 5" id="KW-0812">Transmembrane</keyword>
<dbReference type="EMBL" id="PYGE01000013">
    <property type="protein sequence ID" value="PSL01649.1"/>
    <property type="molecule type" value="Genomic_DNA"/>
</dbReference>
<evidence type="ECO:0000256" key="2">
    <source>
        <dbReference type="ARBA" id="ARBA00022692"/>
    </source>
</evidence>
<evidence type="ECO:0000256" key="1">
    <source>
        <dbReference type="ARBA" id="ARBA00004141"/>
    </source>
</evidence>
<dbReference type="AlphaFoldDB" id="A0A2P8DWP3"/>
<dbReference type="GO" id="GO:0016020">
    <property type="term" value="C:membrane"/>
    <property type="evidence" value="ECO:0007669"/>
    <property type="project" value="UniProtKB-SubCell"/>
</dbReference>
<feature type="transmembrane region" description="Helical" evidence="5">
    <location>
        <begin position="153"/>
        <end position="175"/>
    </location>
</feature>
<evidence type="ECO:0000256" key="4">
    <source>
        <dbReference type="ARBA" id="ARBA00023136"/>
    </source>
</evidence>
<feature type="transmembrane region" description="Helical" evidence="5">
    <location>
        <begin position="187"/>
        <end position="205"/>
    </location>
</feature>
<dbReference type="GO" id="GO:0140359">
    <property type="term" value="F:ABC-type transporter activity"/>
    <property type="evidence" value="ECO:0007669"/>
    <property type="project" value="InterPro"/>
</dbReference>
<feature type="transmembrane region" description="Helical" evidence="5">
    <location>
        <begin position="40"/>
        <end position="62"/>
    </location>
</feature>
<dbReference type="Pfam" id="PF01061">
    <property type="entry name" value="ABC2_membrane"/>
    <property type="match status" value="1"/>
</dbReference>
<name>A0A2P8DWP3_9ACTN</name>
<dbReference type="PANTHER" id="PTHR43229:SF6">
    <property type="entry name" value="ABC-TYPE MULTIDRUG TRANSPORT SYSTEM, PERMEASE COMPONENT"/>
    <property type="match status" value="1"/>
</dbReference>
<reference evidence="7 8" key="1">
    <citation type="submission" date="2018-03" db="EMBL/GenBank/DDBJ databases">
        <title>Genomic Encyclopedia of Archaeal and Bacterial Type Strains, Phase II (KMG-II): from individual species to whole genera.</title>
        <authorList>
            <person name="Goeker M."/>
        </authorList>
    </citation>
    <scope>NUCLEOTIDE SEQUENCE [LARGE SCALE GENOMIC DNA]</scope>
    <source>
        <strain evidence="7 8">DSM 45211</strain>
    </source>
</reference>
<protein>
    <submittedName>
        <fullName evidence="7">ABC-2 type transport system permease protein</fullName>
    </submittedName>
</protein>
<comment type="subcellular location">
    <subcellularLocation>
        <location evidence="1">Membrane</location>
        <topology evidence="1">Multi-pass membrane protein</topology>
    </subcellularLocation>
</comment>
<keyword evidence="8" id="KW-1185">Reference proteome</keyword>
<evidence type="ECO:0000256" key="3">
    <source>
        <dbReference type="ARBA" id="ARBA00022989"/>
    </source>
</evidence>
<proteinExistence type="predicted"/>
<sequence length="277" mass="28773">MTMSLSAPVASTRGSWVVLQTRLVANETGKGVRLMWRRRSMVVVGMAMLALNYLGITFFIGGGHVVEPLMVETLPALLAVVLASTAAVQGSGGIAEEIYGGTLEQAQMSPATPQVQILGRIAALAVEGLAGAVVLGAVFALGFGLDYDLHPAALVPGVLTVVDALGYGLLLAALTVRIASIGAITHVFNMVVMFFGGMIVPITVFPDALETFAQFVPTALGVQAVNTTMAGEPLSATWSDGTLPWLVVHAGVLVALGLVTYIVNIRHAQREGGLSPR</sequence>
<evidence type="ECO:0000313" key="7">
    <source>
        <dbReference type="EMBL" id="PSL01649.1"/>
    </source>
</evidence>